<keyword evidence="2" id="KW-0472">Membrane</keyword>
<feature type="transmembrane region" description="Helical" evidence="2">
    <location>
        <begin position="28"/>
        <end position="59"/>
    </location>
</feature>
<dbReference type="STRING" id="55952.BU52_16325"/>
<dbReference type="eggNOG" id="ENOG502ZIN3">
    <property type="taxonomic scope" value="Bacteria"/>
</dbReference>
<feature type="transmembrane region" description="Helical" evidence="2">
    <location>
        <begin position="79"/>
        <end position="103"/>
    </location>
</feature>
<dbReference type="EMBL" id="JFCB01000013">
    <property type="protein sequence ID" value="KES05986.1"/>
    <property type="molecule type" value="Genomic_DNA"/>
</dbReference>
<evidence type="ECO:0000256" key="2">
    <source>
        <dbReference type="SAM" id="Phobius"/>
    </source>
</evidence>
<accession>A0A081XR13</accession>
<feature type="compositionally biased region" description="Low complexity" evidence="1">
    <location>
        <begin position="10"/>
        <end position="20"/>
    </location>
</feature>
<evidence type="ECO:0000313" key="3">
    <source>
        <dbReference type="EMBL" id="KES05986.1"/>
    </source>
</evidence>
<dbReference type="AlphaFoldDB" id="A0A081XR13"/>
<comment type="caution">
    <text evidence="3">The sequence shown here is derived from an EMBL/GenBank/DDBJ whole genome shotgun (WGS) entry which is preliminary data.</text>
</comment>
<name>A0A081XR13_STRTO</name>
<dbReference type="Proteomes" id="UP000028341">
    <property type="component" value="Unassembled WGS sequence"/>
</dbReference>
<evidence type="ECO:0000256" key="1">
    <source>
        <dbReference type="SAM" id="MobiDB-lite"/>
    </source>
</evidence>
<protein>
    <recommendedName>
        <fullName evidence="5">DUF4190 domain-containing protein</fullName>
    </recommendedName>
</protein>
<feature type="region of interest" description="Disordered" evidence="1">
    <location>
        <begin position="1"/>
        <end position="20"/>
    </location>
</feature>
<reference evidence="3 4" key="1">
    <citation type="submission" date="2014-02" db="EMBL/GenBank/DDBJ databases">
        <title>The genome announcement of Streptomyces toyocaensis NRRL15009.</title>
        <authorList>
            <person name="Hong H.-J."/>
            <person name="Kwun M.J."/>
        </authorList>
    </citation>
    <scope>NUCLEOTIDE SEQUENCE [LARGE SCALE GENOMIC DNA]</scope>
    <source>
        <strain evidence="3 4">NRRL 15009</strain>
    </source>
</reference>
<evidence type="ECO:0008006" key="5">
    <source>
        <dbReference type="Google" id="ProtNLM"/>
    </source>
</evidence>
<dbReference type="OrthoDB" id="4293900at2"/>
<keyword evidence="2" id="KW-1133">Transmembrane helix</keyword>
<keyword evidence="2" id="KW-0812">Transmembrane</keyword>
<organism evidence="3 4">
    <name type="scientific">Streptomyces toyocaensis</name>
    <dbReference type="NCBI Taxonomy" id="55952"/>
    <lineage>
        <taxon>Bacteria</taxon>
        <taxon>Bacillati</taxon>
        <taxon>Actinomycetota</taxon>
        <taxon>Actinomycetes</taxon>
        <taxon>Kitasatosporales</taxon>
        <taxon>Streptomycetaceae</taxon>
        <taxon>Streptomyces</taxon>
    </lineage>
</organism>
<proteinExistence type="predicted"/>
<evidence type="ECO:0000313" key="4">
    <source>
        <dbReference type="Proteomes" id="UP000028341"/>
    </source>
</evidence>
<sequence length="137" mass="14403">MSFPEHPPTRTDSTQTQRDTGVSRGNGLAIAALVLGVLAVVLFWTVFGGFLLGLLALVFGIIGARKARGGRAPHGTMSIVGAVLGGLALIATTVIIAVGASILNSDEFKNFDDCVQQAETRSERDACAEDFDREVND</sequence>
<keyword evidence="4" id="KW-1185">Reference proteome</keyword>
<gene>
    <name evidence="3" type="ORF">BU52_16325</name>
</gene>